<evidence type="ECO:0000256" key="4">
    <source>
        <dbReference type="ARBA" id="ARBA00022989"/>
    </source>
</evidence>
<evidence type="ECO:0000256" key="6">
    <source>
        <dbReference type="SAM" id="Phobius"/>
    </source>
</evidence>
<comment type="subcellular location">
    <subcellularLocation>
        <location evidence="1">Cell membrane</location>
        <topology evidence="1">Multi-pass membrane protein</topology>
    </subcellularLocation>
</comment>
<keyword evidence="3 6" id="KW-0812">Transmembrane</keyword>
<dbReference type="PANTHER" id="PTHR43370">
    <property type="entry name" value="SUGAR ABC TRANSPORTER INTEGRAL MEMBRANE PROTEIN-RELATED"/>
    <property type="match status" value="1"/>
</dbReference>
<dbReference type="Pfam" id="PF02653">
    <property type="entry name" value="BPD_transp_2"/>
    <property type="match status" value="1"/>
</dbReference>
<dbReference type="Proteomes" id="UP001501074">
    <property type="component" value="Unassembled WGS sequence"/>
</dbReference>
<feature type="transmembrane region" description="Helical" evidence="6">
    <location>
        <begin position="82"/>
        <end position="103"/>
    </location>
</feature>
<keyword evidence="5 6" id="KW-0472">Membrane</keyword>
<dbReference type="CDD" id="cd06580">
    <property type="entry name" value="TM_PBP1_transp_TpRbsC_like"/>
    <property type="match status" value="1"/>
</dbReference>
<evidence type="ECO:0000313" key="8">
    <source>
        <dbReference type="Proteomes" id="UP001501074"/>
    </source>
</evidence>
<feature type="transmembrane region" description="Helical" evidence="6">
    <location>
        <begin position="332"/>
        <end position="351"/>
    </location>
</feature>
<dbReference type="PANTHER" id="PTHR43370:SF1">
    <property type="entry name" value="GUANOSINE ABC TRANSPORTER PERMEASE PROTEIN NUPQ"/>
    <property type="match status" value="1"/>
</dbReference>
<organism evidence="7 8">
    <name type="scientific">Kineosporia mesophila</name>
    <dbReference type="NCBI Taxonomy" id="566012"/>
    <lineage>
        <taxon>Bacteria</taxon>
        <taxon>Bacillati</taxon>
        <taxon>Actinomycetota</taxon>
        <taxon>Actinomycetes</taxon>
        <taxon>Kineosporiales</taxon>
        <taxon>Kineosporiaceae</taxon>
        <taxon>Kineosporia</taxon>
    </lineage>
</organism>
<sequence length="420" mass="43816">MSTTLETTTPPAAPAPERATRLSQPLRLALYALVALAVLSLIRVLTDANDLTSAGTVSAALTLAVPIGLAGLGGLWSERAGVVNIGLEGMMILGTFGAGWIGWQHGPWAGLLTAVLFGLIGGLVHAVATVTFGVDHVVSGVAINILGLGVTQYLAGELLADSPGGGETQSPPISALPRPSVPGLDGVLEPLEKHHWFLISDIAGILRGLLTNVSILTVLAVLLVIASYVILWQTPFGLRLRSVGEDPHAAESLGVKVRLYKYIAVAVSGGLAGLAGGFLAIVASGIYREGQTGGRGYIGLAAMIFGNWRPGGLMMGAGLFGYTDAMQLRNAVAVHALLLVVFALLLVVTALNLYRRKWVTAAVGLVFAVLSLVWYLNSDELPGPITTMTPYVTTLLVLALSAQRLRMPKADGLVYRPEGK</sequence>
<evidence type="ECO:0000313" key="7">
    <source>
        <dbReference type="EMBL" id="GAA3617247.1"/>
    </source>
</evidence>
<name>A0ABP6ZTC6_9ACTN</name>
<feature type="transmembrane region" description="Helical" evidence="6">
    <location>
        <begin position="109"/>
        <end position="134"/>
    </location>
</feature>
<comment type="caution">
    <text evidence="7">The sequence shown here is derived from an EMBL/GenBank/DDBJ whole genome shotgun (WGS) entry which is preliminary data.</text>
</comment>
<evidence type="ECO:0000256" key="5">
    <source>
        <dbReference type="ARBA" id="ARBA00023136"/>
    </source>
</evidence>
<dbReference type="InterPro" id="IPR001851">
    <property type="entry name" value="ABC_transp_permease"/>
</dbReference>
<proteinExistence type="predicted"/>
<keyword evidence="4 6" id="KW-1133">Transmembrane helix</keyword>
<evidence type="ECO:0000256" key="3">
    <source>
        <dbReference type="ARBA" id="ARBA00022692"/>
    </source>
</evidence>
<feature type="transmembrane region" description="Helical" evidence="6">
    <location>
        <begin position="57"/>
        <end position="75"/>
    </location>
</feature>
<gene>
    <name evidence="7" type="ORF">GCM10022223_37270</name>
</gene>
<evidence type="ECO:0000256" key="1">
    <source>
        <dbReference type="ARBA" id="ARBA00004651"/>
    </source>
</evidence>
<dbReference type="EMBL" id="BAAAZO010000006">
    <property type="protein sequence ID" value="GAA3617247.1"/>
    <property type="molecule type" value="Genomic_DNA"/>
</dbReference>
<keyword evidence="2" id="KW-1003">Cell membrane</keyword>
<protein>
    <submittedName>
        <fullName evidence="7">ABC transporter permease</fullName>
    </submittedName>
</protein>
<feature type="transmembrane region" description="Helical" evidence="6">
    <location>
        <begin position="262"/>
        <end position="286"/>
    </location>
</feature>
<feature type="transmembrane region" description="Helical" evidence="6">
    <location>
        <begin position="358"/>
        <end position="376"/>
    </location>
</feature>
<feature type="transmembrane region" description="Helical" evidence="6">
    <location>
        <begin position="209"/>
        <end position="231"/>
    </location>
</feature>
<dbReference type="RefSeq" id="WP_231482523.1">
    <property type="nucleotide sequence ID" value="NZ_BAAAZO010000006.1"/>
</dbReference>
<accession>A0ABP6ZTC6</accession>
<evidence type="ECO:0000256" key="2">
    <source>
        <dbReference type="ARBA" id="ARBA00022475"/>
    </source>
</evidence>
<feature type="transmembrane region" description="Helical" evidence="6">
    <location>
        <begin position="28"/>
        <end position="45"/>
    </location>
</feature>
<feature type="transmembrane region" description="Helical" evidence="6">
    <location>
        <begin position="382"/>
        <end position="400"/>
    </location>
</feature>
<reference evidence="8" key="1">
    <citation type="journal article" date="2019" name="Int. J. Syst. Evol. Microbiol.">
        <title>The Global Catalogue of Microorganisms (GCM) 10K type strain sequencing project: providing services to taxonomists for standard genome sequencing and annotation.</title>
        <authorList>
            <consortium name="The Broad Institute Genomics Platform"/>
            <consortium name="The Broad Institute Genome Sequencing Center for Infectious Disease"/>
            <person name="Wu L."/>
            <person name="Ma J."/>
        </authorList>
    </citation>
    <scope>NUCLEOTIDE SEQUENCE [LARGE SCALE GENOMIC DNA]</scope>
    <source>
        <strain evidence="8">JCM 16902</strain>
    </source>
</reference>
<keyword evidence="8" id="KW-1185">Reference proteome</keyword>